<dbReference type="GeneID" id="66985832"/>
<organism evidence="1 2">
    <name type="scientific">Aspergillus chevalieri</name>
    <name type="common">Eurotium chevalieri</name>
    <dbReference type="NCBI Taxonomy" id="182096"/>
    <lineage>
        <taxon>Eukaryota</taxon>
        <taxon>Fungi</taxon>
        <taxon>Dikarya</taxon>
        <taxon>Ascomycota</taxon>
        <taxon>Pezizomycotina</taxon>
        <taxon>Eurotiomycetes</taxon>
        <taxon>Eurotiomycetidae</taxon>
        <taxon>Eurotiales</taxon>
        <taxon>Aspergillaceae</taxon>
        <taxon>Aspergillus</taxon>
        <taxon>Aspergillus subgen. Aspergillus</taxon>
    </lineage>
</organism>
<reference evidence="1" key="2">
    <citation type="submission" date="2021-02" db="EMBL/GenBank/DDBJ databases">
        <title>Aspergillus chevalieri M1 genome sequence.</title>
        <authorList>
            <person name="Kadooka C."/>
            <person name="Mori K."/>
            <person name="Futagami T."/>
        </authorList>
    </citation>
    <scope>NUCLEOTIDE SEQUENCE</scope>
    <source>
        <strain evidence="1">M1</strain>
    </source>
</reference>
<reference evidence="1" key="1">
    <citation type="submission" date="2021-01" db="EMBL/GenBank/DDBJ databases">
        <authorList>
            <consortium name="Aspergillus chevalieri M1 genome sequencing consortium"/>
            <person name="Kazuki M."/>
            <person name="Futagami T."/>
        </authorList>
    </citation>
    <scope>NUCLEOTIDE SEQUENCE</scope>
    <source>
        <strain evidence="1">M1</strain>
    </source>
</reference>
<dbReference type="Proteomes" id="UP000637239">
    <property type="component" value="Chromosome 7"/>
</dbReference>
<dbReference type="KEGG" id="ache:ACHE_70317A"/>
<proteinExistence type="predicted"/>
<dbReference type="RefSeq" id="XP_043139996.1">
    <property type="nucleotide sequence ID" value="XM_043282637.1"/>
</dbReference>
<protein>
    <submittedName>
        <fullName evidence="1">Uncharacterized protein</fullName>
    </submittedName>
</protein>
<name>A0A7R7ZS99_ASPCH</name>
<dbReference type="EMBL" id="AP024422">
    <property type="protein sequence ID" value="BCR91474.1"/>
    <property type="molecule type" value="Genomic_DNA"/>
</dbReference>
<accession>A0A7R7ZS99</accession>
<evidence type="ECO:0000313" key="2">
    <source>
        <dbReference type="Proteomes" id="UP000637239"/>
    </source>
</evidence>
<dbReference type="AlphaFoldDB" id="A0A7R7ZS99"/>
<gene>
    <name evidence="1" type="ORF">ACHE_70317A</name>
</gene>
<sequence>MSVSFGFSVSDCIGMEPNHFTSHFSNHFVNIGGLKFIKEVGEALGNSCKAKDEYSSFISTIQWAEVMLHQIQELQLENISQELIQKYKAIAVNIQQAVDNFKQGIMKKFDGSLAANPVQFEKKLKTAFSKMEWTSIKSLVEEFKSSLILQFVLQLTLSQHMTMKILDKDRCSQAHNICCQFSYQRNQGALQSDCTSISSRPAIECDSTSHFISTVEEIPKTSDVSEEIMAEENTLCLSNRSDGKNNSTTANFTCTSPCFSHYFGADSSLPVLRHPSTSSADLQVQGDARFTGLPIKSPTDGSIRIYSKPSYPDHGVKPIFVIPGRKDKSLPLKDPCDGSIKSLEMTAKSTKHSTYNKPYRRNSIFASPQGKKTVIRDPSNMAIIDFDSRKLS</sequence>
<evidence type="ECO:0000313" key="1">
    <source>
        <dbReference type="EMBL" id="BCR91474.1"/>
    </source>
</evidence>
<keyword evidence="2" id="KW-1185">Reference proteome</keyword>